<organism evidence="2 3">
    <name type="scientific">Sulfitobacter alexandrii</name>
    <dbReference type="NCBI Taxonomy" id="1917485"/>
    <lineage>
        <taxon>Bacteria</taxon>
        <taxon>Pseudomonadati</taxon>
        <taxon>Pseudomonadota</taxon>
        <taxon>Alphaproteobacteria</taxon>
        <taxon>Rhodobacterales</taxon>
        <taxon>Roseobacteraceae</taxon>
        <taxon>Sulfitobacter</taxon>
    </lineage>
</organism>
<dbReference type="Proteomes" id="UP000181897">
    <property type="component" value="Chromosome"/>
</dbReference>
<keyword evidence="1" id="KW-0812">Transmembrane</keyword>
<feature type="transmembrane region" description="Helical" evidence="1">
    <location>
        <begin position="39"/>
        <end position="56"/>
    </location>
</feature>
<dbReference type="EMBL" id="CP018076">
    <property type="protein sequence ID" value="APE45013.1"/>
    <property type="molecule type" value="Genomic_DNA"/>
</dbReference>
<evidence type="ECO:0000313" key="3">
    <source>
        <dbReference type="Proteomes" id="UP000181897"/>
    </source>
</evidence>
<proteinExistence type="predicted"/>
<protein>
    <submittedName>
        <fullName evidence="2">Uncharacterized protein</fullName>
    </submittedName>
</protein>
<feature type="transmembrane region" description="Helical" evidence="1">
    <location>
        <begin position="68"/>
        <end position="90"/>
    </location>
</feature>
<evidence type="ECO:0000256" key="1">
    <source>
        <dbReference type="SAM" id="Phobius"/>
    </source>
</evidence>
<evidence type="ECO:0000313" key="2">
    <source>
        <dbReference type="EMBL" id="APE45013.1"/>
    </source>
</evidence>
<dbReference type="RefSeq" id="WP_071973360.1">
    <property type="nucleotide sequence ID" value="NZ_CP018076.1"/>
</dbReference>
<reference evidence="2 3" key="1">
    <citation type="submission" date="2016-11" db="EMBL/GenBank/DDBJ databases">
        <title>Complete genome sequence of Sulfitobacter sp. AM1-D1, a toxic bacteria associated with marine dinoflagellate Alexandrium minutum in East China Sea.</title>
        <authorList>
            <person name="Yang Q."/>
            <person name="Zhang X."/>
            <person name="Tian X."/>
        </authorList>
    </citation>
    <scope>NUCLEOTIDE SEQUENCE [LARGE SCALE GENOMIC DNA]</scope>
    <source>
        <strain evidence="2 3">AM1-D1</strain>
    </source>
</reference>
<dbReference type="SUPFAM" id="SSF81442">
    <property type="entry name" value="Cytochrome c oxidase subunit I-like"/>
    <property type="match status" value="1"/>
</dbReference>
<keyword evidence="3" id="KW-1185">Reference proteome</keyword>
<keyword evidence="1" id="KW-0472">Membrane</keyword>
<sequence length="122" mass="12761">MKGLAFYFLVMGVLSGLVGMVWGIQMSATQDHGLSPAHGHLNLIGWVSMTLFALYYHAVPGAAQSRLAMIHFAVSVVGLLVLVPGIAIVLSGGTEALAKIGSMITVAAMLLFLAVVLRNRAA</sequence>
<feature type="transmembrane region" description="Helical" evidence="1">
    <location>
        <begin position="96"/>
        <end position="117"/>
    </location>
</feature>
<dbReference type="STRING" id="1917485.BOO69_17545"/>
<dbReference type="Gene3D" id="1.20.210.10">
    <property type="entry name" value="Cytochrome c oxidase-like, subunit I domain"/>
    <property type="match status" value="1"/>
</dbReference>
<gene>
    <name evidence="2" type="ORF">BOO69_17545</name>
</gene>
<dbReference type="InterPro" id="IPR036927">
    <property type="entry name" value="Cyt_c_oxase-like_su1_sf"/>
</dbReference>
<dbReference type="AlphaFoldDB" id="A0A1J0WL49"/>
<keyword evidence="1" id="KW-1133">Transmembrane helix</keyword>
<dbReference type="OrthoDB" id="9808748at2"/>
<name>A0A1J0WL49_9RHOB</name>
<dbReference type="KEGG" id="suam:BOO69_17545"/>
<accession>A0A1J0WL49</accession>